<comment type="caution">
    <text evidence="9">The sequence shown here is derived from an EMBL/GenBank/DDBJ whole genome shotgun (WGS) entry which is preliminary data.</text>
</comment>
<feature type="domain" description="RNA polymerase sigma-70 region 2" evidence="7">
    <location>
        <begin position="24"/>
        <end position="90"/>
    </location>
</feature>
<evidence type="ECO:0000256" key="5">
    <source>
        <dbReference type="ARBA" id="ARBA00023163"/>
    </source>
</evidence>
<dbReference type="GO" id="GO:0003677">
    <property type="term" value="F:DNA binding"/>
    <property type="evidence" value="ECO:0007669"/>
    <property type="project" value="UniProtKB-KW"/>
</dbReference>
<dbReference type="SUPFAM" id="SSF88659">
    <property type="entry name" value="Sigma3 and sigma4 domains of RNA polymerase sigma factors"/>
    <property type="match status" value="1"/>
</dbReference>
<dbReference type="InterPro" id="IPR007627">
    <property type="entry name" value="RNA_pol_sigma70_r2"/>
</dbReference>
<keyword evidence="4 6" id="KW-0238">DNA-binding</keyword>
<dbReference type="GO" id="GO:0006352">
    <property type="term" value="P:DNA-templated transcription initiation"/>
    <property type="evidence" value="ECO:0007669"/>
    <property type="project" value="InterPro"/>
</dbReference>
<name>A0A1F5H3T5_9BACT</name>
<dbReference type="Gene3D" id="1.10.10.10">
    <property type="entry name" value="Winged helix-like DNA-binding domain superfamily/Winged helix DNA-binding domain"/>
    <property type="match status" value="1"/>
</dbReference>
<evidence type="ECO:0000259" key="7">
    <source>
        <dbReference type="Pfam" id="PF04542"/>
    </source>
</evidence>
<reference evidence="9 10" key="1">
    <citation type="journal article" date="2016" name="Nat. Commun.">
        <title>Thousands of microbial genomes shed light on interconnected biogeochemical processes in an aquifer system.</title>
        <authorList>
            <person name="Anantharaman K."/>
            <person name="Brown C.T."/>
            <person name="Hug L.A."/>
            <person name="Sharon I."/>
            <person name="Castelle C.J."/>
            <person name="Probst A.J."/>
            <person name="Thomas B.C."/>
            <person name="Singh A."/>
            <person name="Wilkins M.J."/>
            <person name="Karaoz U."/>
            <person name="Brodie E.L."/>
            <person name="Williams K.H."/>
            <person name="Hubbard S.S."/>
            <person name="Banfield J.F."/>
        </authorList>
    </citation>
    <scope>NUCLEOTIDE SEQUENCE [LARGE SCALE GENOMIC DNA]</scope>
</reference>
<dbReference type="AlphaFoldDB" id="A0A1F5H3T5"/>
<dbReference type="InterPro" id="IPR039425">
    <property type="entry name" value="RNA_pol_sigma-70-like"/>
</dbReference>
<evidence type="ECO:0000313" key="9">
    <source>
        <dbReference type="EMBL" id="OGD98832.1"/>
    </source>
</evidence>
<dbReference type="Pfam" id="PF08281">
    <property type="entry name" value="Sigma70_r4_2"/>
    <property type="match status" value="1"/>
</dbReference>
<comment type="similarity">
    <text evidence="1 6">Belongs to the sigma-70 factor family. ECF subfamily.</text>
</comment>
<organism evidence="9 10">
    <name type="scientific">Candidatus Curtissbacteria bacterium RIFCSPLOWO2_01_FULL_42_50</name>
    <dbReference type="NCBI Taxonomy" id="1797730"/>
    <lineage>
        <taxon>Bacteria</taxon>
        <taxon>Candidatus Curtissiibacteriota</taxon>
    </lineage>
</organism>
<protein>
    <recommendedName>
        <fullName evidence="6">RNA polymerase sigma factor</fullName>
    </recommendedName>
</protein>
<dbReference type="InterPro" id="IPR000838">
    <property type="entry name" value="RNA_pol_sigma70_ECF_CS"/>
</dbReference>
<evidence type="ECO:0000259" key="8">
    <source>
        <dbReference type="Pfam" id="PF08281"/>
    </source>
</evidence>
<keyword evidence="3 6" id="KW-0731">Sigma factor</keyword>
<evidence type="ECO:0000256" key="6">
    <source>
        <dbReference type="RuleBase" id="RU000716"/>
    </source>
</evidence>
<dbReference type="InterPro" id="IPR036388">
    <property type="entry name" value="WH-like_DNA-bd_sf"/>
</dbReference>
<dbReference type="CDD" id="cd06171">
    <property type="entry name" value="Sigma70_r4"/>
    <property type="match status" value="1"/>
</dbReference>
<sequence>MEDDLSKLIVRAQRKDKDAFGQIYNLFLKRIYRFVYFSVHNHEQAEDITQDTFLRAWRSLASFSTSRGSFQAFLFAIARNLVIDWYRKKKEISLEAITDPSYQEDTSEKITQDEEKQQLNRVLSKLKFLERQIVTLRYFEELSFFEIGKVVHLSEGAVRVRLHRILKQLKIYLKEQENET</sequence>
<dbReference type="PROSITE" id="PS01063">
    <property type="entry name" value="SIGMA70_ECF"/>
    <property type="match status" value="1"/>
</dbReference>
<dbReference type="Proteomes" id="UP000177039">
    <property type="component" value="Unassembled WGS sequence"/>
</dbReference>
<feature type="domain" description="RNA polymerase sigma factor 70 region 4 type 2" evidence="8">
    <location>
        <begin position="117"/>
        <end position="169"/>
    </location>
</feature>
<dbReference type="PANTHER" id="PTHR43133:SF52">
    <property type="entry name" value="ECF RNA POLYMERASE SIGMA FACTOR SIGL"/>
    <property type="match status" value="1"/>
</dbReference>
<keyword evidence="5 6" id="KW-0804">Transcription</keyword>
<dbReference type="GO" id="GO:0016987">
    <property type="term" value="F:sigma factor activity"/>
    <property type="evidence" value="ECO:0007669"/>
    <property type="project" value="UniProtKB-KW"/>
</dbReference>
<evidence type="ECO:0000256" key="2">
    <source>
        <dbReference type="ARBA" id="ARBA00023015"/>
    </source>
</evidence>
<dbReference type="InterPro" id="IPR013325">
    <property type="entry name" value="RNA_pol_sigma_r2"/>
</dbReference>
<evidence type="ECO:0000256" key="1">
    <source>
        <dbReference type="ARBA" id="ARBA00010641"/>
    </source>
</evidence>
<gene>
    <name evidence="9" type="ORF">A3B54_01650</name>
</gene>
<accession>A0A1F5H3T5</accession>
<dbReference type="InterPro" id="IPR014284">
    <property type="entry name" value="RNA_pol_sigma-70_dom"/>
</dbReference>
<dbReference type="PANTHER" id="PTHR43133">
    <property type="entry name" value="RNA POLYMERASE ECF-TYPE SIGMA FACTO"/>
    <property type="match status" value="1"/>
</dbReference>
<evidence type="ECO:0000313" key="10">
    <source>
        <dbReference type="Proteomes" id="UP000177039"/>
    </source>
</evidence>
<dbReference type="InterPro" id="IPR013249">
    <property type="entry name" value="RNA_pol_sigma70_r4_t2"/>
</dbReference>
<dbReference type="Gene3D" id="1.10.1740.10">
    <property type="match status" value="1"/>
</dbReference>
<proteinExistence type="inferred from homology"/>
<keyword evidence="2 6" id="KW-0805">Transcription regulation</keyword>
<evidence type="ECO:0000256" key="4">
    <source>
        <dbReference type="ARBA" id="ARBA00023125"/>
    </source>
</evidence>
<dbReference type="InterPro" id="IPR013324">
    <property type="entry name" value="RNA_pol_sigma_r3/r4-like"/>
</dbReference>
<evidence type="ECO:0000256" key="3">
    <source>
        <dbReference type="ARBA" id="ARBA00023082"/>
    </source>
</evidence>
<dbReference type="SUPFAM" id="SSF88946">
    <property type="entry name" value="Sigma2 domain of RNA polymerase sigma factors"/>
    <property type="match status" value="1"/>
</dbReference>
<dbReference type="EMBL" id="MFBT01000030">
    <property type="protein sequence ID" value="OGD98832.1"/>
    <property type="molecule type" value="Genomic_DNA"/>
</dbReference>
<dbReference type="NCBIfam" id="TIGR02937">
    <property type="entry name" value="sigma70-ECF"/>
    <property type="match status" value="1"/>
</dbReference>
<dbReference type="Pfam" id="PF04542">
    <property type="entry name" value="Sigma70_r2"/>
    <property type="match status" value="1"/>
</dbReference>